<dbReference type="SUPFAM" id="SSF90112">
    <property type="entry name" value="Neurotransmitter-gated ion-channel transmembrane pore"/>
    <property type="match status" value="1"/>
</dbReference>
<reference evidence="8" key="1">
    <citation type="submission" date="2021-04" db="EMBL/GenBank/DDBJ databases">
        <authorList>
            <consortium name="Molecular Ecology Group"/>
        </authorList>
    </citation>
    <scope>NUCLEOTIDE SEQUENCE</scope>
</reference>
<dbReference type="InterPro" id="IPR006029">
    <property type="entry name" value="Neurotrans-gated_channel_TM"/>
</dbReference>
<dbReference type="CDD" id="cd19051">
    <property type="entry name" value="LGIC_TM_cation"/>
    <property type="match status" value="1"/>
</dbReference>
<accession>A0A8S4A2J6</accession>
<comment type="similarity">
    <text evidence="5">Belongs to the ligand-gated ion channel (TC 1.A.9) family.</text>
</comment>
<keyword evidence="5" id="KW-0407">Ion channel</keyword>
<evidence type="ECO:0000259" key="7">
    <source>
        <dbReference type="Pfam" id="PF02932"/>
    </source>
</evidence>
<keyword evidence="5" id="KW-0813">Transport</keyword>
<evidence type="ECO:0000256" key="1">
    <source>
        <dbReference type="ARBA" id="ARBA00004141"/>
    </source>
</evidence>
<sequence>VLTVDEVEQSVFSVGYIEMFWSDPDLIWDQAEYGGVDTISVRYDEIWHPSIRIANTADPDYMMIDKAQLVSLSSTGSLRYVTPVYLKTTCNMDLTYYPFDTQVCDIFFFPVFDDVRQNISARVAEELDSGVSVTGQWKVKSRTMTRMAVGDIADVEVFVMVIERRPVFYLLCVLAPMILTSSVTSIVFWIPPKSGEKMSFLVTVFVSDALFLNFVAELMPRSLMNVPRLPLFLVLVTLQCMFAILATIFVMRKYEQEQNSLLFKKEQDKKNDKILYQRKEVHGDLEPTMTAGEHSKITASYFAYIFDKFSSPTSRVAPFDKVGRTEKIPKTQRKCQTFSLRSSTWDMIFFWLFLAITIPVYYIIFKA</sequence>
<dbReference type="PROSITE" id="PS00236">
    <property type="entry name" value="NEUROTR_ION_CHANNEL"/>
    <property type="match status" value="1"/>
</dbReference>
<dbReference type="Gene3D" id="1.20.58.390">
    <property type="entry name" value="Neurotransmitter-gated ion-channel transmembrane domain"/>
    <property type="match status" value="1"/>
</dbReference>
<comment type="caution">
    <text evidence="8">The sequence shown here is derived from an EMBL/GenBank/DDBJ whole genome shotgun (WGS) entry which is preliminary data.</text>
</comment>
<dbReference type="InterPro" id="IPR036734">
    <property type="entry name" value="Neur_chan_lig-bd_sf"/>
</dbReference>
<proteinExistence type="inferred from homology"/>
<gene>
    <name evidence="8" type="ORF">CUNI_LOCUS18219</name>
</gene>
<dbReference type="SUPFAM" id="SSF63712">
    <property type="entry name" value="Nicotinic receptor ligand binding domain-like"/>
    <property type="match status" value="1"/>
</dbReference>
<dbReference type="OrthoDB" id="6160375at2759"/>
<evidence type="ECO:0000256" key="2">
    <source>
        <dbReference type="ARBA" id="ARBA00022692"/>
    </source>
</evidence>
<name>A0A8S4A2J6_9EUPU</name>
<dbReference type="GO" id="GO:0016020">
    <property type="term" value="C:membrane"/>
    <property type="evidence" value="ECO:0007669"/>
    <property type="project" value="UniProtKB-SubCell"/>
</dbReference>
<dbReference type="Pfam" id="PF02931">
    <property type="entry name" value="Neur_chan_LBD"/>
    <property type="match status" value="1"/>
</dbReference>
<keyword evidence="9" id="KW-1185">Reference proteome</keyword>
<dbReference type="GO" id="GO:0005230">
    <property type="term" value="F:extracellular ligand-gated monoatomic ion channel activity"/>
    <property type="evidence" value="ECO:0007669"/>
    <property type="project" value="InterPro"/>
</dbReference>
<dbReference type="InterPro" id="IPR038050">
    <property type="entry name" value="Neuro_actylchol_rec"/>
</dbReference>
<evidence type="ECO:0000313" key="9">
    <source>
        <dbReference type="Proteomes" id="UP000678393"/>
    </source>
</evidence>
<evidence type="ECO:0000256" key="4">
    <source>
        <dbReference type="ARBA" id="ARBA00023136"/>
    </source>
</evidence>
<comment type="subcellular location">
    <subcellularLocation>
        <location evidence="1">Membrane</location>
        <topology evidence="1">Multi-pass membrane protein</topology>
    </subcellularLocation>
</comment>
<dbReference type="InterPro" id="IPR018000">
    <property type="entry name" value="Neurotransmitter_ion_chnl_CS"/>
</dbReference>
<keyword evidence="3 5" id="KW-1133">Transmembrane helix</keyword>
<dbReference type="CDD" id="cd18989">
    <property type="entry name" value="LGIC_ECD_cation"/>
    <property type="match status" value="1"/>
</dbReference>
<dbReference type="GO" id="GO:0004888">
    <property type="term" value="F:transmembrane signaling receptor activity"/>
    <property type="evidence" value="ECO:0007669"/>
    <property type="project" value="InterPro"/>
</dbReference>
<dbReference type="Gene3D" id="2.70.170.10">
    <property type="entry name" value="Neurotransmitter-gated ion-channel ligand-binding domain"/>
    <property type="match status" value="1"/>
</dbReference>
<dbReference type="PANTHER" id="PTHR18945">
    <property type="entry name" value="NEUROTRANSMITTER GATED ION CHANNEL"/>
    <property type="match status" value="1"/>
</dbReference>
<feature type="domain" description="Neurotransmitter-gated ion-channel transmembrane" evidence="7">
    <location>
        <begin position="174"/>
        <end position="260"/>
    </location>
</feature>
<evidence type="ECO:0000259" key="6">
    <source>
        <dbReference type="Pfam" id="PF02931"/>
    </source>
</evidence>
<evidence type="ECO:0000256" key="3">
    <source>
        <dbReference type="ARBA" id="ARBA00022989"/>
    </source>
</evidence>
<keyword evidence="2 5" id="KW-0812">Transmembrane</keyword>
<keyword evidence="4 5" id="KW-0472">Membrane</keyword>
<feature type="domain" description="Neurotransmitter-gated ion-channel ligand-binding" evidence="6">
    <location>
        <begin position="2"/>
        <end position="112"/>
    </location>
</feature>
<dbReference type="EMBL" id="CAJHNH020005556">
    <property type="protein sequence ID" value="CAG5132661.1"/>
    <property type="molecule type" value="Genomic_DNA"/>
</dbReference>
<feature type="transmembrane region" description="Helical" evidence="5">
    <location>
        <begin position="231"/>
        <end position="251"/>
    </location>
</feature>
<evidence type="ECO:0000256" key="5">
    <source>
        <dbReference type="RuleBase" id="RU000687"/>
    </source>
</evidence>
<dbReference type="PRINTS" id="PR00252">
    <property type="entry name" value="NRIONCHANNEL"/>
</dbReference>
<dbReference type="InterPro" id="IPR006202">
    <property type="entry name" value="Neur_chan_lig-bd"/>
</dbReference>
<dbReference type="Proteomes" id="UP000678393">
    <property type="component" value="Unassembled WGS sequence"/>
</dbReference>
<dbReference type="InterPro" id="IPR036719">
    <property type="entry name" value="Neuro-gated_channel_TM_sf"/>
</dbReference>
<dbReference type="Pfam" id="PF02932">
    <property type="entry name" value="Neur_chan_memb"/>
    <property type="match status" value="1"/>
</dbReference>
<keyword evidence="5" id="KW-0406">Ion transport</keyword>
<protein>
    <submittedName>
        <fullName evidence="8">Uncharacterized protein</fullName>
    </submittedName>
</protein>
<feature type="transmembrane region" description="Helical" evidence="5">
    <location>
        <begin position="348"/>
        <end position="365"/>
    </location>
</feature>
<feature type="transmembrane region" description="Helical" evidence="5">
    <location>
        <begin position="198"/>
        <end position="219"/>
    </location>
</feature>
<organism evidence="8 9">
    <name type="scientific">Candidula unifasciata</name>
    <dbReference type="NCBI Taxonomy" id="100452"/>
    <lineage>
        <taxon>Eukaryota</taxon>
        <taxon>Metazoa</taxon>
        <taxon>Spiralia</taxon>
        <taxon>Lophotrochozoa</taxon>
        <taxon>Mollusca</taxon>
        <taxon>Gastropoda</taxon>
        <taxon>Heterobranchia</taxon>
        <taxon>Euthyneura</taxon>
        <taxon>Panpulmonata</taxon>
        <taxon>Eupulmonata</taxon>
        <taxon>Stylommatophora</taxon>
        <taxon>Helicina</taxon>
        <taxon>Helicoidea</taxon>
        <taxon>Geomitridae</taxon>
        <taxon>Candidula</taxon>
    </lineage>
</organism>
<dbReference type="InterPro" id="IPR006201">
    <property type="entry name" value="Neur_channel"/>
</dbReference>
<feature type="transmembrane region" description="Helical" evidence="5">
    <location>
        <begin position="167"/>
        <end position="192"/>
    </location>
</feature>
<evidence type="ECO:0000313" key="8">
    <source>
        <dbReference type="EMBL" id="CAG5132661.1"/>
    </source>
</evidence>
<dbReference type="AlphaFoldDB" id="A0A8S4A2J6"/>
<feature type="non-terminal residue" evidence="8">
    <location>
        <position position="1"/>
    </location>
</feature>